<evidence type="ECO:0000313" key="2">
    <source>
        <dbReference type="Proteomes" id="UP000887159"/>
    </source>
</evidence>
<dbReference type="AlphaFoldDB" id="A0A8X6SXI4"/>
<gene>
    <name evidence="1" type="ORF">TNCV_2348061</name>
</gene>
<name>A0A8X6SXI4_TRICX</name>
<protein>
    <submittedName>
        <fullName evidence="1">Uncharacterized protein</fullName>
    </submittedName>
</protein>
<organism evidence="1 2">
    <name type="scientific">Trichonephila clavipes</name>
    <name type="common">Golden silk orbweaver</name>
    <name type="synonym">Nephila clavipes</name>
    <dbReference type="NCBI Taxonomy" id="2585209"/>
    <lineage>
        <taxon>Eukaryota</taxon>
        <taxon>Metazoa</taxon>
        <taxon>Ecdysozoa</taxon>
        <taxon>Arthropoda</taxon>
        <taxon>Chelicerata</taxon>
        <taxon>Arachnida</taxon>
        <taxon>Araneae</taxon>
        <taxon>Araneomorphae</taxon>
        <taxon>Entelegynae</taxon>
        <taxon>Araneoidea</taxon>
        <taxon>Nephilidae</taxon>
        <taxon>Trichonephila</taxon>
    </lineage>
</organism>
<comment type="caution">
    <text evidence="1">The sequence shown here is derived from an EMBL/GenBank/DDBJ whole genome shotgun (WGS) entry which is preliminary data.</text>
</comment>
<dbReference type="Proteomes" id="UP000887159">
    <property type="component" value="Unassembled WGS sequence"/>
</dbReference>
<dbReference type="EMBL" id="BMAU01021338">
    <property type="protein sequence ID" value="GFY16161.1"/>
    <property type="molecule type" value="Genomic_DNA"/>
</dbReference>
<accession>A0A8X6SXI4</accession>
<evidence type="ECO:0000313" key="1">
    <source>
        <dbReference type="EMBL" id="GFY16161.1"/>
    </source>
</evidence>
<sequence length="86" mass="9716">MSKCNITYVTDEWMLSIDLSKMSLTTVLHHFNQYASEPVGHSVYLKNTLSKRLSSSTKSPLITKVDHGWAICDYLIVISILLDQQG</sequence>
<proteinExistence type="predicted"/>
<reference evidence="1" key="1">
    <citation type="submission" date="2020-08" db="EMBL/GenBank/DDBJ databases">
        <title>Multicomponent nature underlies the extraordinary mechanical properties of spider dragline silk.</title>
        <authorList>
            <person name="Kono N."/>
            <person name="Nakamura H."/>
            <person name="Mori M."/>
            <person name="Yoshida Y."/>
            <person name="Ohtoshi R."/>
            <person name="Malay A.D."/>
            <person name="Moran D.A.P."/>
            <person name="Tomita M."/>
            <person name="Numata K."/>
            <person name="Arakawa K."/>
        </authorList>
    </citation>
    <scope>NUCLEOTIDE SEQUENCE</scope>
</reference>
<keyword evidence="2" id="KW-1185">Reference proteome</keyword>